<accession>A0A017T7T3</accession>
<feature type="region of interest" description="Disordered" evidence="1">
    <location>
        <begin position="1"/>
        <end position="24"/>
    </location>
</feature>
<comment type="caution">
    <text evidence="2">The sequence shown here is derived from an EMBL/GenBank/DDBJ whole genome shotgun (WGS) entry which is preliminary data.</text>
</comment>
<reference evidence="2 3" key="1">
    <citation type="submission" date="2013-05" db="EMBL/GenBank/DDBJ databases">
        <title>Genome assembly of Chondromyces apiculatus DSM 436.</title>
        <authorList>
            <person name="Sharma G."/>
            <person name="Khatri I."/>
            <person name="Kaur C."/>
            <person name="Mayilraj S."/>
            <person name="Subramanian S."/>
        </authorList>
    </citation>
    <scope>NUCLEOTIDE SEQUENCE [LARGE SCALE GENOMIC DNA]</scope>
    <source>
        <strain evidence="2 3">DSM 436</strain>
    </source>
</reference>
<dbReference type="AlphaFoldDB" id="A0A017T7T3"/>
<evidence type="ECO:0000313" key="3">
    <source>
        <dbReference type="Proteomes" id="UP000019678"/>
    </source>
</evidence>
<protein>
    <submittedName>
        <fullName evidence="2">Uncharacterized protein</fullName>
    </submittedName>
</protein>
<proteinExistence type="predicted"/>
<dbReference type="EMBL" id="ASRX01000031">
    <property type="protein sequence ID" value="EYF04636.1"/>
    <property type="molecule type" value="Genomic_DNA"/>
</dbReference>
<dbReference type="Proteomes" id="UP000019678">
    <property type="component" value="Unassembled WGS sequence"/>
</dbReference>
<sequence>MQIKARDGKVYEVSTAPPGGTHEVRRDGVVVGTFVLKPRETDVTVKDKKQADETLLVDIADRFVDAGGGPMGIT</sequence>
<keyword evidence="3" id="KW-1185">Reference proteome</keyword>
<dbReference type="STRING" id="1192034.CAP_4312"/>
<dbReference type="OrthoDB" id="5518151at2"/>
<feature type="compositionally biased region" description="Basic and acidic residues" evidence="1">
    <location>
        <begin position="1"/>
        <end position="10"/>
    </location>
</feature>
<name>A0A017T7T3_9BACT</name>
<evidence type="ECO:0000256" key="1">
    <source>
        <dbReference type="SAM" id="MobiDB-lite"/>
    </source>
</evidence>
<dbReference type="RefSeq" id="WP_044243834.1">
    <property type="nucleotide sequence ID" value="NZ_ASRX01000031.1"/>
</dbReference>
<evidence type="ECO:0000313" key="2">
    <source>
        <dbReference type="EMBL" id="EYF04636.1"/>
    </source>
</evidence>
<gene>
    <name evidence="2" type="ORF">CAP_4312</name>
</gene>
<organism evidence="2 3">
    <name type="scientific">Chondromyces apiculatus DSM 436</name>
    <dbReference type="NCBI Taxonomy" id="1192034"/>
    <lineage>
        <taxon>Bacteria</taxon>
        <taxon>Pseudomonadati</taxon>
        <taxon>Myxococcota</taxon>
        <taxon>Polyangia</taxon>
        <taxon>Polyangiales</taxon>
        <taxon>Polyangiaceae</taxon>
        <taxon>Chondromyces</taxon>
    </lineage>
</organism>